<sequence>PPTDAYLVGLENMNWHFICGEKGDKPILEMEKGRHLTYSGAICIGDYIPDMS</sequence>
<protein>
    <submittedName>
        <fullName evidence="1">Uncharacterized protein</fullName>
    </submittedName>
</protein>
<evidence type="ECO:0000313" key="2">
    <source>
        <dbReference type="Proteomes" id="UP000823775"/>
    </source>
</evidence>
<evidence type="ECO:0000313" key="1">
    <source>
        <dbReference type="EMBL" id="MCE5166937.1"/>
    </source>
</evidence>
<gene>
    <name evidence="1" type="ORF">HAX54_030335</name>
</gene>
<name>A0ABS8Y6H9_DATST</name>
<comment type="caution">
    <text evidence="1">The sequence shown here is derived from an EMBL/GenBank/DDBJ whole genome shotgun (WGS) entry which is preliminary data.</text>
</comment>
<feature type="non-terminal residue" evidence="1">
    <location>
        <position position="1"/>
    </location>
</feature>
<dbReference type="EMBL" id="JACEIK010037968">
    <property type="protein sequence ID" value="MCE5166937.1"/>
    <property type="molecule type" value="Genomic_DNA"/>
</dbReference>
<proteinExistence type="predicted"/>
<accession>A0ABS8Y6H9</accession>
<dbReference type="Proteomes" id="UP000823775">
    <property type="component" value="Unassembled WGS sequence"/>
</dbReference>
<keyword evidence="2" id="KW-1185">Reference proteome</keyword>
<organism evidence="1 2">
    <name type="scientific">Datura stramonium</name>
    <name type="common">Jimsonweed</name>
    <name type="synonym">Common thornapple</name>
    <dbReference type="NCBI Taxonomy" id="4076"/>
    <lineage>
        <taxon>Eukaryota</taxon>
        <taxon>Viridiplantae</taxon>
        <taxon>Streptophyta</taxon>
        <taxon>Embryophyta</taxon>
        <taxon>Tracheophyta</taxon>
        <taxon>Spermatophyta</taxon>
        <taxon>Magnoliopsida</taxon>
        <taxon>eudicotyledons</taxon>
        <taxon>Gunneridae</taxon>
        <taxon>Pentapetalae</taxon>
        <taxon>asterids</taxon>
        <taxon>lamiids</taxon>
        <taxon>Solanales</taxon>
        <taxon>Solanaceae</taxon>
        <taxon>Solanoideae</taxon>
        <taxon>Datureae</taxon>
        <taxon>Datura</taxon>
    </lineage>
</organism>
<reference evidence="1 2" key="1">
    <citation type="journal article" date="2021" name="BMC Genomics">
        <title>Datura genome reveals duplications of psychoactive alkaloid biosynthetic genes and high mutation rate following tissue culture.</title>
        <authorList>
            <person name="Rajewski A."/>
            <person name="Carter-House D."/>
            <person name="Stajich J."/>
            <person name="Litt A."/>
        </authorList>
    </citation>
    <scope>NUCLEOTIDE SEQUENCE [LARGE SCALE GENOMIC DNA]</scope>
    <source>
        <strain evidence="1">AR-01</strain>
    </source>
</reference>
<feature type="non-terminal residue" evidence="1">
    <location>
        <position position="52"/>
    </location>
</feature>